<dbReference type="Proteomes" id="UP000772434">
    <property type="component" value="Unassembled WGS sequence"/>
</dbReference>
<feature type="compositionally biased region" description="Polar residues" evidence="1">
    <location>
        <begin position="68"/>
        <end position="78"/>
    </location>
</feature>
<organism evidence="3 4">
    <name type="scientific">Rhodocollybia butyracea</name>
    <dbReference type="NCBI Taxonomy" id="206335"/>
    <lineage>
        <taxon>Eukaryota</taxon>
        <taxon>Fungi</taxon>
        <taxon>Dikarya</taxon>
        <taxon>Basidiomycota</taxon>
        <taxon>Agaricomycotina</taxon>
        <taxon>Agaricomycetes</taxon>
        <taxon>Agaricomycetidae</taxon>
        <taxon>Agaricales</taxon>
        <taxon>Marasmiineae</taxon>
        <taxon>Omphalotaceae</taxon>
        <taxon>Rhodocollybia</taxon>
    </lineage>
</organism>
<name>A0A9P5U9M3_9AGAR</name>
<feature type="chain" id="PRO_5040218321" evidence="2">
    <location>
        <begin position="28"/>
        <end position="203"/>
    </location>
</feature>
<feature type="region of interest" description="Disordered" evidence="1">
    <location>
        <begin position="67"/>
        <end position="91"/>
    </location>
</feature>
<dbReference type="AlphaFoldDB" id="A0A9P5U9M3"/>
<proteinExistence type="predicted"/>
<keyword evidence="4" id="KW-1185">Reference proteome</keyword>
<protein>
    <submittedName>
        <fullName evidence="3">Uncharacterized protein</fullName>
    </submittedName>
</protein>
<dbReference type="EMBL" id="JADNRY010000044">
    <property type="protein sequence ID" value="KAF9070173.1"/>
    <property type="molecule type" value="Genomic_DNA"/>
</dbReference>
<feature type="signal peptide" evidence="2">
    <location>
        <begin position="1"/>
        <end position="27"/>
    </location>
</feature>
<reference evidence="3" key="1">
    <citation type="submission" date="2020-11" db="EMBL/GenBank/DDBJ databases">
        <authorList>
            <consortium name="DOE Joint Genome Institute"/>
            <person name="Ahrendt S."/>
            <person name="Riley R."/>
            <person name="Andreopoulos W."/>
            <person name="Labutti K."/>
            <person name="Pangilinan J."/>
            <person name="Ruiz-Duenas F.J."/>
            <person name="Barrasa J.M."/>
            <person name="Sanchez-Garcia M."/>
            <person name="Camarero S."/>
            <person name="Miyauchi S."/>
            <person name="Serrano A."/>
            <person name="Linde D."/>
            <person name="Babiker R."/>
            <person name="Drula E."/>
            <person name="Ayuso-Fernandez I."/>
            <person name="Pacheco R."/>
            <person name="Padilla G."/>
            <person name="Ferreira P."/>
            <person name="Barriuso J."/>
            <person name="Kellner H."/>
            <person name="Castanera R."/>
            <person name="Alfaro M."/>
            <person name="Ramirez L."/>
            <person name="Pisabarro A.G."/>
            <person name="Kuo A."/>
            <person name="Tritt A."/>
            <person name="Lipzen A."/>
            <person name="He G."/>
            <person name="Yan M."/>
            <person name="Ng V."/>
            <person name="Cullen D."/>
            <person name="Martin F."/>
            <person name="Rosso M.-N."/>
            <person name="Henrissat B."/>
            <person name="Hibbett D."/>
            <person name="Martinez A.T."/>
            <person name="Grigoriev I.V."/>
        </authorList>
    </citation>
    <scope>NUCLEOTIDE SEQUENCE</scope>
    <source>
        <strain evidence="3">AH 40177</strain>
    </source>
</reference>
<evidence type="ECO:0000256" key="1">
    <source>
        <dbReference type="SAM" id="MobiDB-lite"/>
    </source>
</evidence>
<evidence type="ECO:0000313" key="4">
    <source>
        <dbReference type="Proteomes" id="UP000772434"/>
    </source>
</evidence>
<comment type="caution">
    <text evidence="3">The sequence shown here is derived from an EMBL/GenBank/DDBJ whole genome shotgun (WGS) entry which is preliminary data.</text>
</comment>
<sequence>MPPGRLANSPLLLFIILWFSFVVHISATPIPVFTISHPGFSETSFSYAGSRRGDMGKDSSRSYLGELGSSSKTIGSPNTDHHDGMSIDTQCDPPSAHLSEPIFSMQIFDLVGGYSMPILSEAAVVPEVFQSFWTRFLRRVLNISELTSISGKHLVHNISQVPIQETDMERRLACGSNGIRSESMKEIEIEADRLLVLFNDIIY</sequence>
<gene>
    <name evidence="3" type="ORF">BDP27DRAFT_1324427</name>
</gene>
<keyword evidence="2" id="KW-0732">Signal</keyword>
<evidence type="ECO:0000313" key="3">
    <source>
        <dbReference type="EMBL" id="KAF9070173.1"/>
    </source>
</evidence>
<evidence type="ECO:0000256" key="2">
    <source>
        <dbReference type="SAM" id="SignalP"/>
    </source>
</evidence>
<accession>A0A9P5U9M3</accession>